<dbReference type="Gene3D" id="1.10.260.40">
    <property type="entry name" value="lambda repressor-like DNA-binding domains"/>
    <property type="match status" value="1"/>
</dbReference>
<sequence length="90" mass="10256">MLHAMQIIPDVARTHVCTQVEVDMRSMLKVRLFEADMSQKELAERVGVSKDTVWRWTTDEGVGSMTLRRAVEVSEVLGCDVDGQFGLFRR</sequence>
<feature type="domain" description="HTH cro/C1-type" evidence="1">
    <location>
        <begin position="34"/>
        <end position="84"/>
    </location>
</feature>
<dbReference type="Proteomes" id="UP000434342">
    <property type="component" value="Unassembled WGS sequence"/>
</dbReference>
<dbReference type="InterPro" id="IPR001387">
    <property type="entry name" value="Cro/C1-type_HTH"/>
</dbReference>
<dbReference type="CDD" id="cd00093">
    <property type="entry name" value="HTH_XRE"/>
    <property type="match status" value="1"/>
</dbReference>
<dbReference type="PROSITE" id="PS50943">
    <property type="entry name" value="HTH_CROC1"/>
    <property type="match status" value="1"/>
</dbReference>
<dbReference type="SUPFAM" id="SSF47413">
    <property type="entry name" value="lambda repressor-like DNA-binding domains"/>
    <property type="match status" value="1"/>
</dbReference>
<accession>A0A6N7X708</accession>
<comment type="caution">
    <text evidence="2">The sequence shown here is derived from an EMBL/GenBank/DDBJ whole genome shotgun (WGS) entry which is preliminary data.</text>
</comment>
<evidence type="ECO:0000313" key="3">
    <source>
        <dbReference type="Proteomes" id="UP000434342"/>
    </source>
</evidence>
<reference evidence="2 3" key="1">
    <citation type="submission" date="2019-08" db="EMBL/GenBank/DDBJ databases">
        <title>In-depth cultivation of the pig gut microbiome towards novel bacterial diversity and tailored functional studies.</title>
        <authorList>
            <person name="Wylensek D."/>
            <person name="Hitch T.C.A."/>
            <person name="Clavel T."/>
        </authorList>
    </citation>
    <scope>NUCLEOTIDE SEQUENCE [LARGE SCALE GENOMIC DNA]</scope>
    <source>
        <strain evidence="2 3">WB01_CNA04</strain>
    </source>
</reference>
<protein>
    <submittedName>
        <fullName evidence="2">Helix-turn-helix transcriptional regulator</fullName>
    </submittedName>
</protein>
<evidence type="ECO:0000259" key="1">
    <source>
        <dbReference type="PROSITE" id="PS50943"/>
    </source>
</evidence>
<dbReference type="GO" id="GO:0003677">
    <property type="term" value="F:DNA binding"/>
    <property type="evidence" value="ECO:0007669"/>
    <property type="project" value="InterPro"/>
</dbReference>
<dbReference type="EMBL" id="VUND01000001">
    <property type="protein sequence ID" value="MST60012.1"/>
    <property type="molecule type" value="Genomic_DNA"/>
</dbReference>
<dbReference type="AlphaFoldDB" id="A0A6N7X708"/>
<evidence type="ECO:0000313" key="2">
    <source>
        <dbReference type="EMBL" id="MST60012.1"/>
    </source>
</evidence>
<name>A0A6N7X708_9ACTN</name>
<dbReference type="InterPro" id="IPR010982">
    <property type="entry name" value="Lambda_DNA-bd_dom_sf"/>
</dbReference>
<dbReference type="SMART" id="SM00530">
    <property type="entry name" value="HTH_XRE"/>
    <property type="match status" value="1"/>
</dbReference>
<gene>
    <name evidence="2" type="ORF">FYJ69_03640</name>
</gene>
<proteinExistence type="predicted"/>
<organism evidence="2 3">
    <name type="scientific">Parafannyhessea umbonata</name>
    <dbReference type="NCBI Taxonomy" id="604330"/>
    <lineage>
        <taxon>Bacteria</taxon>
        <taxon>Bacillati</taxon>
        <taxon>Actinomycetota</taxon>
        <taxon>Coriobacteriia</taxon>
        <taxon>Coriobacteriales</taxon>
        <taxon>Atopobiaceae</taxon>
        <taxon>Parafannyhessea</taxon>
    </lineage>
</organism>
<dbReference type="Pfam" id="PF01381">
    <property type="entry name" value="HTH_3"/>
    <property type="match status" value="1"/>
</dbReference>